<accession>A0A1T5PBK4</accession>
<organism evidence="1 2">
    <name type="scientific">Chitinophaga ginsengisegetis</name>
    <dbReference type="NCBI Taxonomy" id="393003"/>
    <lineage>
        <taxon>Bacteria</taxon>
        <taxon>Pseudomonadati</taxon>
        <taxon>Bacteroidota</taxon>
        <taxon>Chitinophagia</taxon>
        <taxon>Chitinophagales</taxon>
        <taxon>Chitinophagaceae</taxon>
        <taxon>Chitinophaga</taxon>
    </lineage>
</organism>
<evidence type="ECO:0000313" key="2">
    <source>
        <dbReference type="Proteomes" id="UP000190166"/>
    </source>
</evidence>
<dbReference type="RefSeq" id="WP_079473272.1">
    <property type="nucleotide sequence ID" value="NZ_FUZZ01000006.1"/>
</dbReference>
<sequence>MSKRHGDQTLEKIKSYLTSQEGTVYLNDKEEDLLNKVIMAHHLFQSRKYGTFQMIRLLAKCYSISEASAQVIMHDAQIVFGAIKVYDRTYMASLHLDEIIADMVKARESGNDSMLMELHKLKNKAIDLLPTESSIKDIAPAVINYNIVATTINRPAIDLKAALLKGRQFLQQMEAPDLQIPELDDREKL</sequence>
<protein>
    <submittedName>
        <fullName evidence="1">Uncharacterized protein</fullName>
    </submittedName>
</protein>
<gene>
    <name evidence="1" type="ORF">SAMN05660461_6011</name>
</gene>
<name>A0A1T5PBK4_9BACT</name>
<dbReference type="AlphaFoldDB" id="A0A1T5PBK4"/>
<dbReference type="EMBL" id="FUZZ01000006">
    <property type="protein sequence ID" value="SKD10111.1"/>
    <property type="molecule type" value="Genomic_DNA"/>
</dbReference>
<reference evidence="1 2" key="1">
    <citation type="submission" date="2017-02" db="EMBL/GenBank/DDBJ databases">
        <authorList>
            <person name="Peterson S.W."/>
        </authorList>
    </citation>
    <scope>NUCLEOTIDE SEQUENCE [LARGE SCALE GENOMIC DNA]</scope>
    <source>
        <strain evidence="1 2">DSM 18108</strain>
    </source>
</reference>
<keyword evidence="2" id="KW-1185">Reference proteome</keyword>
<evidence type="ECO:0000313" key="1">
    <source>
        <dbReference type="EMBL" id="SKD10111.1"/>
    </source>
</evidence>
<dbReference type="Proteomes" id="UP000190166">
    <property type="component" value="Unassembled WGS sequence"/>
</dbReference>
<dbReference type="STRING" id="393003.SAMN05660461_6011"/>
<proteinExistence type="predicted"/>